<sequence>MMTWRNWLMAIMGAWFVVSAWALNPMHSQAYLWTAVILGGLVLIGSIWELSDFRHRNWLYYLEAVFGLYLALTPWFYNFSRHGWATGITAILGVLMLIGGLWQAWSSTDDEARAPTHRAA</sequence>
<dbReference type="AlphaFoldDB" id="G8TUV8"/>
<proteinExistence type="predicted"/>
<dbReference type="PATRIC" id="fig|679936.5.peg.2450"/>
<feature type="transmembrane region" description="Helical" evidence="1">
    <location>
        <begin position="7"/>
        <end position="24"/>
    </location>
</feature>
<accession>G8TUV8</accession>
<dbReference type="HOGENOM" id="CLU_124842_3_1_9"/>
<keyword evidence="1" id="KW-0812">Transmembrane</keyword>
<dbReference type="STRING" id="679936.Sulac_2366"/>
<evidence type="ECO:0000313" key="4">
    <source>
        <dbReference type="Proteomes" id="UP000005439"/>
    </source>
</evidence>
<organism evidence="3 4">
    <name type="scientific">Sulfobacillus acidophilus (strain ATCC 700253 / DSM 10332 / NAL)</name>
    <dbReference type="NCBI Taxonomy" id="679936"/>
    <lineage>
        <taxon>Bacteria</taxon>
        <taxon>Bacillati</taxon>
        <taxon>Bacillota</taxon>
        <taxon>Clostridia</taxon>
        <taxon>Eubacteriales</taxon>
        <taxon>Clostridiales Family XVII. Incertae Sedis</taxon>
        <taxon>Sulfobacillus</taxon>
    </lineage>
</organism>
<evidence type="ECO:0000256" key="1">
    <source>
        <dbReference type="SAM" id="Phobius"/>
    </source>
</evidence>
<dbReference type="Pfam" id="PF03779">
    <property type="entry name" value="SPW"/>
    <property type="match status" value="1"/>
</dbReference>
<dbReference type="KEGG" id="sap:Sulac_2366"/>
<evidence type="ECO:0000259" key="2">
    <source>
        <dbReference type="Pfam" id="PF03779"/>
    </source>
</evidence>
<reference evidence="3 4" key="2">
    <citation type="journal article" date="2012" name="Stand. Genomic Sci.">
        <title>Complete genome sequence of the moderately thermophilic mineral-sulfide-oxidizing firmicute Sulfobacillus acidophilus type strain (NAL(T)).</title>
        <authorList>
            <person name="Anderson I."/>
            <person name="Chertkov O."/>
            <person name="Chen A."/>
            <person name="Saunders E."/>
            <person name="Lapidus A."/>
            <person name="Nolan M."/>
            <person name="Lucas S."/>
            <person name="Hammon N."/>
            <person name="Deshpande S."/>
            <person name="Cheng J.F."/>
            <person name="Han C."/>
            <person name="Tapia R."/>
            <person name="Goodwin L.A."/>
            <person name="Pitluck S."/>
            <person name="Liolios K."/>
            <person name="Pagani I."/>
            <person name="Ivanova N."/>
            <person name="Mikhailova N."/>
            <person name="Pati A."/>
            <person name="Palaniappan K."/>
            <person name="Land M."/>
            <person name="Pan C."/>
            <person name="Rohde M."/>
            <person name="Pukall R."/>
            <person name="Goker M."/>
            <person name="Detter J.C."/>
            <person name="Woyke T."/>
            <person name="Bristow J."/>
            <person name="Eisen J.A."/>
            <person name="Markowitz V."/>
            <person name="Hugenholtz P."/>
            <person name="Kyrpides N.C."/>
            <person name="Klenk H.P."/>
            <person name="Mavromatis K."/>
        </authorList>
    </citation>
    <scope>NUCLEOTIDE SEQUENCE [LARGE SCALE GENOMIC DNA]</scope>
    <source>
        <strain evidence="4">ATCC 700253 / DSM 10332 / NAL</strain>
    </source>
</reference>
<protein>
    <recommendedName>
        <fullName evidence="2">SPW repeat-containing integral membrane domain-containing protein</fullName>
    </recommendedName>
</protein>
<feature type="transmembrane region" description="Helical" evidence="1">
    <location>
        <begin position="58"/>
        <end position="77"/>
    </location>
</feature>
<feature type="domain" description="SPW repeat-containing integral membrane" evidence="2">
    <location>
        <begin position="4"/>
        <end position="100"/>
    </location>
</feature>
<dbReference type="Proteomes" id="UP000005439">
    <property type="component" value="Chromosome"/>
</dbReference>
<keyword evidence="1" id="KW-0472">Membrane</keyword>
<gene>
    <name evidence="3" type="ordered locus">Sulac_2366</name>
</gene>
<feature type="transmembrane region" description="Helical" evidence="1">
    <location>
        <begin position="30"/>
        <end position="51"/>
    </location>
</feature>
<name>G8TUV8_SULAD</name>
<feature type="transmembrane region" description="Helical" evidence="1">
    <location>
        <begin position="83"/>
        <end position="105"/>
    </location>
</feature>
<keyword evidence="4" id="KW-1185">Reference proteome</keyword>
<evidence type="ECO:0000313" key="3">
    <source>
        <dbReference type="EMBL" id="AEW05832.1"/>
    </source>
</evidence>
<keyword evidence="1" id="KW-1133">Transmembrane helix</keyword>
<reference evidence="4" key="1">
    <citation type="submission" date="2011-12" db="EMBL/GenBank/DDBJ databases">
        <title>The complete genome of chromosome of Sulfobacillus acidophilus DSM 10332.</title>
        <authorList>
            <person name="Lucas S."/>
            <person name="Han J."/>
            <person name="Lapidus A."/>
            <person name="Bruce D."/>
            <person name="Goodwin L."/>
            <person name="Pitluck S."/>
            <person name="Peters L."/>
            <person name="Kyrpides N."/>
            <person name="Mavromatis K."/>
            <person name="Ivanova N."/>
            <person name="Mikhailova N."/>
            <person name="Chertkov O."/>
            <person name="Saunders E."/>
            <person name="Detter J.C."/>
            <person name="Tapia R."/>
            <person name="Han C."/>
            <person name="Land M."/>
            <person name="Hauser L."/>
            <person name="Markowitz V."/>
            <person name="Cheng J.-F."/>
            <person name="Hugenholtz P."/>
            <person name="Woyke T."/>
            <person name="Wu D."/>
            <person name="Pukall R."/>
            <person name="Gehrich-Schroeter G."/>
            <person name="Schneider S."/>
            <person name="Klenk H.-P."/>
            <person name="Eisen J.A."/>
        </authorList>
    </citation>
    <scope>NUCLEOTIDE SEQUENCE [LARGE SCALE GENOMIC DNA]</scope>
    <source>
        <strain evidence="4">ATCC 700253 / DSM 10332 / NAL</strain>
    </source>
</reference>
<dbReference type="InterPro" id="IPR005530">
    <property type="entry name" value="SPW"/>
</dbReference>
<dbReference type="EMBL" id="CP003179">
    <property type="protein sequence ID" value="AEW05832.1"/>
    <property type="molecule type" value="Genomic_DNA"/>
</dbReference>